<sequence>MGEKELLISTHLPIEYVERDEEALETSFQALEIVVITNAEMEEGGSKLSRVAIIATKVLISNGLQLGKGLGKELDGIAEPIALQENLGRFELGYTGSAKERRPRLLGQERLKLQSGAEELEIINLDEEGEVREIQVGKQMPPDLRLPLIPNAVSVWYQFRRMKLEVALKIKEEAEKQWNAGLVVIPFGLKNVGATYQRAMVTLFHDMMHKEVEVYVDDMNAKSRMPDQHVEYLRKLFERLRKYKLRLNPTKCTFGVKIEKLLGFIVNERGIKVDQNKVKAIWNMSPLRMEIEVRGFLGRVNYIARLIS</sequence>
<dbReference type="InterPro" id="IPR000477">
    <property type="entry name" value="RT_dom"/>
</dbReference>
<dbReference type="PANTHER" id="PTHR24559:SF457">
    <property type="entry name" value="RNA-DIRECTED DNA POLYMERASE HOMOLOG"/>
    <property type="match status" value="1"/>
</dbReference>
<dbReference type="GO" id="GO:0003676">
    <property type="term" value="F:nucleic acid binding"/>
    <property type="evidence" value="ECO:0007669"/>
    <property type="project" value="InterPro"/>
</dbReference>
<dbReference type="AlphaFoldDB" id="A0A371H2J9"/>
<keyword evidence="3" id="KW-1185">Reference proteome</keyword>
<organism evidence="2 3">
    <name type="scientific">Mucuna pruriens</name>
    <name type="common">Velvet bean</name>
    <name type="synonym">Dolichos pruriens</name>
    <dbReference type="NCBI Taxonomy" id="157652"/>
    <lineage>
        <taxon>Eukaryota</taxon>
        <taxon>Viridiplantae</taxon>
        <taxon>Streptophyta</taxon>
        <taxon>Embryophyta</taxon>
        <taxon>Tracheophyta</taxon>
        <taxon>Spermatophyta</taxon>
        <taxon>Magnoliopsida</taxon>
        <taxon>eudicotyledons</taxon>
        <taxon>Gunneridae</taxon>
        <taxon>Pentapetalae</taxon>
        <taxon>rosids</taxon>
        <taxon>fabids</taxon>
        <taxon>Fabales</taxon>
        <taxon>Fabaceae</taxon>
        <taxon>Papilionoideae</taxon>
        <taxon>50 kb inversion clade</taxon>
        <taxon>NPAAA clade</taxon>
        <taxon>indigoferoid/millettioid clade</taxon>
        <taxon>Phaseoleae</taxon>
        <taxon>Mucuna</taxon>
    </lineage>
</organism>
<evidence type="ECO:0000313" key="2">
    <source>
        <dbReference type="EMBL" id="RDX97015.1"/>
    </source>
</evidence>
<dbReference type="Proteomes" id="UP000257109">
    <property type="component" value="Unassembled WGS sequence"/>
</dbReference>
<reference evidence="2" key="1">
    <citation type="submission" date="2018-05" db="EMBL/GenBank/DDBJ databases">
        <title>Draft genome of Mucuna pruriens seed.</title>
        <authorList>
            <person name="Nnadi N.E."/>
            <person name="Vos R."/>
            <person name="Hasami M.H."/>
            <person name="Devisetty U.K."/>
            <person name="Aguiy J.C."/>
        </authorList>
    </citation>
    <scope>NUCLEOTIDE SEQUENCE [LARGE SCALE GENOMIC DNA]</scope>
    <source>
        <strain evidence="2">JCA_2017</strain>
    </source>
</reference>
<dbReference type="OrthoDB" id="101614at2759"/>
<dbReference type="EMBL" id="QJKJ01003755">
    <property type="protein sequence ID" value="RDX97015.1"/>
    <property type="molecule type" value="Genomic_DNA"/>
</dbReference>
<dbReference type="Pfam" id="PF00078">
    <property type="entry name" value="RVT_1"/>
    <property type="match status" value="1"/>
</dbReference>
<dbReference type="InterPro" id="IPR043128">
    <property type="entry name" value="Rev_trsase/Diguanyl_cyclase"/>
</dbReference>
<dbReference type="InterPro" id="IPR043502">
    <property type="entry name" value="DNA/RNA_pol_sf"/>
</dbReference>
<evidence type="ECO:0000313" key="3">
    <source>
        <dbReference type="Proteomes" id="UP000257109"/>
    </source>
</evidence>
<dbReference type="InterPro" id="IPR053134">
    <property type="entry name" value="RNA-dir_DNA_polymerase"/>
</dbReference>
<dbReference type="Gene3D" id="3.30.70.270">
    <property type="match status" value="1"/>
</dbReference>
<dbReference type="CDD" id="cd01647">
    <property type="entry name" value="RT_LTR"/>
    <property type="match status" value="1"/>
</dbReference>
<dbReference type="PROSITE" id="PS50174">
    <property type="entry name" value="G_PATCH"/>
    <property type="match status" value="1"/>
</dbReference>
<dbReference type="SUPFAM" id="SSF56672">
    <property type="entry name" value="DNA/RNA polymerases"/>
    <property type="match status" value="1"/>
</dbReference>
<dbReference type="PANTHER" id="PTHR24559">
    <property type="entry name" value="TRANSPOSON TY3-I GAG-POL POLYPROTEIN"/>
    <property type="match status" value="1"/>
</dbReference>
<comment type="caution">
    <text evidence="2">The sequence shown here is derived from an EMBL/GenBank/DDBJ whole genome shotgun (WGS) entry which is preliminary data.</text>
</comment>
<feature type="domain" description="G-patch" evidence="1">
    <location>
        <begin position="51"/>
        <end position="97"/>
    </location>
</feature>
<evidence type="ECO:0000259" key="1">
    <source>
        <dbReference type="PROSITE" id="PS50174"/>
    </source>
</evidence>
<dbReference type="Pfam" id="PF01585">
    <property type="entry name" value="G-patch"/>
    <property type="match status" value="1"/>
</dbReference>
<dbReference type="InterPro" id="IPR000467">
    <property type="entry name" value="G_patch_dom"/>
</dbReference>
<feature type="non-terminal residue" evidence="2">
    <location>
        <position position="1"/>
    </location>
</feature>
<protein>
    <submittedName>
        <fullName evidence="2">Retrovirus-related Pol polyprotein from transposon 17.6</fullName>
    </submittedName>
</protein>
<name>A0A371H2J9_MUCPR</name>
<gene>
    <name evidence="2" type="primary">pol</name>
    <name evidence="2" type="ORF">CR513_20261</name>
</gene>
<accession>A0A371H2J9</accession>
<proteinExistence type="predicted"/>